<dbReference type="Pfam" id="PF21178">
    <property type="entry name" value="Itf52_C"/>
    <property type="match status" value="1"/>
</dbReference>
<dbReference type="InterPro" id="IPR039975">
    <property type="entry name" value="IFT52"/>
</dbReference>
<dbReference type="GO" id="GO:0005814">
    <property type="term" value="C:centriole"/>
    <property type="evidence" value="ECO:0007669"/>
    <property type="project" value="TreeGrafter"/>
</dbReference>
<feature type="domain" description="Intraflagellar transport protein 52 C-terminal" evidence="1">
    <location>
        <begin position="371"/>
        <end position="422"/>
    </location>
</feature>
<proteinExistence type="evidence at transcript level"/>
<sequence>MPPAPEPGMDEQASRNMILFDQTKKELFTLGNGYKSWHRKLRNTWKVAQHKDEILEDRLSQARVFVIAAPREKFSTFEFDNLKRYIEGGGSLLVMLGEGGEGSFNTNINFLLEDYGIMVNNDAVVRSVYYKYFHPKEALVSNGVLNRAISRAAGKYVPGLDDDEKDRVSSISQALQFVYPYGATLNVAKPSTAVLSTGSACIPVNRPVIAMYKSKHSSGKLVVVGSVHMFHDQYLDKEENAKVMDVVMRWLTTDDIELNTIDAEDPEISDYHMLPHTEKLADRLKSCLQEGDDIPNDFTQLFDKQLFKMDNNIVPKILNAFDQLSIKHEPLTLIPPNFDTPLPPLQPAVFPPEFRDLPGPPLDLFDLDDCFSSEKVRLAQITNKCNDEDLEYYVRECGDILGISPKLPKDERDAKHILEHVLFQIVEFKKAILDHDMGAGSSTP</sequence>
<dbReference type="PANTHER" id="PTHR12969">
    <property type="entry name" value="NGD5/OSM-6/IFT52"/>
    <property type="match status" value="1"/>
</dbReference>
<protein>
    <submittedName>
        <fullName evidence="4">Intraflagellar transport protein 52 homolog</fullName>
    </submittedName>
</protein>
<dbReference type="InterPro" id="IPR055458">
    <property type="entry name" value="IFT52_GIFT"/>
</dbReference>
<dbReference type="SUPFAM" id="SSF52317">
    <property type="entry name" value="Class I glutamine amidotransferase-like"/>
    <property type="match status" value="1"/>
</dbReference>
<keyword evidence="4" id="KW-0966">Cell projection</keyword>
<dbReference type="PANTHER" id="PTHR12969:SF7">
    <property type="entry name" value="INTRAFLAGELLAR TRANSPORT PROTEIN 52 HOMOLOG"/>
    <property type="match status" value="1"/>
</dbReference>
<organism evidence="4">
    <name type="scientific">Phallusia mammillata</name>
    <dbReference type="NCBI Taxonomy" id="59560"/>
    <lineage>
        <taxon>Eukaryota</taxon>
        <taxon>Metazoa</taxon>
        <taxon>Chordata</taxon>
        <taxon>Tunicata</taxon>
        <taxon>Ascidiacea</taxon>
        <taxon>Phlebobranchia</taxon>
        <taxon>Ascidiidae</taxon>
        <taxon>Phallusia</taxon>
    </lineage>
</organism>
<evidence type="ECO:0000313" key="4">
    <source>
        <dbReference type="EMBL" id="CAB3255400.1"/>
    </source>
</evidence>
<dbReference type="AlphaFoldDB" id="A0A6F9DF04"/>
<dbReference type="Pfam" id="PF23352">
    <property type="entry name" value="IFT52_central"/>
    <property type="match status" value="1"/>
</dbReference>
<dbReference type="GO" id="GO:0060271">
    <property type="term" value="P:cilium assembly"/>
    <property type="evidence" value="ECO:0007669"/>
    <property type="project" value="TreeGrafter"/>
</dbReference>
<dbReference type="InterPro" id="IPR048643">
    <property type="entry name" value="Itf52_C"/>
</dbReference>
<dbReference type="InterPro" id="IPR055460">
    <property type="entry name" value="IFT52_central"/>
</dbReference>
<dbReference type="InterPro" id="IPR029062">
    <property type="entry name" value="Class_I_gatase-like"/>
</dbReference>
<evidence type="ECO:0000259" key="3">
    <source>
        <dbReference type="Pfam" id="PF23355"/>
    </source>
</evidence>
<evidence type="ECO:0000259" key="1">
    <source>
        <dbReference type="Pfam" id="PF21178"/>
    </source>
</evidence>
<keyword evidence="4" id="KW-0969">Cilium</keyword>
<dbReference type="GO" id="GO:0030992">
    <property type="term" value="C:intraciliary transport particle B"/>
    <property type="evidence" value="ECO:0007669"/>
    <property type="project" value="TreeGrafter"/>
</dbReference>
<dbReference type="EMBL" id="LR785939">
    <property type="protein sequence ID" value="CAB3255400.1"/>
    <property type="molecule type" value="mRNA"/>
</dbReference>
<gene>
    <name evidence="4" type="primary">Ift52</name>
</gene>
<accession>A0A6F9DF04</accession>
<reference evidence="4" key="1">
    <citation type="submission" date="2020-04" db="EMBL/GenBank/DDBJ databases">
        <authorList>
            <person name="Neveu A P."/>
        </authorList>
    </citation>
    <scope>NUCLEOTIDE SEQUENCE</scope>
    <source>
        <tissue evidence="4">Whole embryo</tissue>
    </source>
</reference>
<dbReference type="Pfam" id="PF23355">
    <property type="entry name" value="IFT52_GIFT"/>
    <property type="match status" value="1"/>
</dbReference>
<dbReference type="CDD" id="cd23683">
    <property type="entry name" value="IFT52_CTD"/>
    <property type="match status" value="1"/>
</dbReference>
<keyword evidence="4" id="KW-0282">Flagellum</keyword>
<feature type="domain" description="IFT52 GIFT" evidence="3">
    <location>
        <begin position="18"/>
        <end position="264"/>
    </location>
</feature>
<dbReference type="Gene3D" id="6.10.250.2800">
    <property type="match status" value="1"/>
</dbReference>
<dbReference type="GO" id="GO:0005929">
    <property type="term" value="C:cilium"/>
    <property type="evidence" value="ECO:0007669"/>
    <property type="project" value="TreeGrafter"/>
</dbReference>
<name>A0A6F9DF04_9ASCI</name>
<dbReference type="GO" id="GO:0042073">
    <property type="term" value="P:intraciliary transport"/>
    <property type="evidence" value="ECO:0007669"/>
    <property type="project" value="TreeGrafter"/>
</dbReference>
<feature type="domain" description="IFT52 central" evidence="2">
    <location>
        <begin position="280"/>
        <end position="360"/>
    </location>
</feature>
<evidence type="ECO:0000259" key="2">
    <source>
        <dbReference type="Pfam" id="PF23352"/>
    </source>
</evidence>